<dbReference type="EMBL" id="JALJOR010000001">
    <property type="protein sequence ID" value="KAK9830145.1"/>
    <property type="molecule type" value="Genomic_DNA"/>
</dbReference>
<dbReference type="Proteomes" id="UP001489004">
    <property type="component" value="Unassembled WGS sequence"/>
</dbReference>
<evidence type="ECO:0000313" key="2">
    <source>
        <dbReference type="Proteomes" id="UP001489004"/>
    </source>
</evidence>
<gene>
    <name evidence="1" type="ORF">WJX72_009978</name>
</gene>
<protein>
    <submittedName>
        <fullName evidence="1">Uncharacterized protein</fullName>
    </submittedName>
</protein>
<comment type="caution">
    <text evidence="1">The sequence shown here is derived from an EMBL/GenBank/DDBJ whole genome shotgun (WGS) entry which is preliminary data.</text>
</comment>
<proteinExistence type="predicted"/>
<organism evidence="1 2">
    <name type="scientific">[Myrmecia] bisecta</name>
    <dbReference type="NCBI Taxonomy" id="41462"/>
    <lineage>
        <taxon>Eukaryota</taxon>
        <taxon>Viridiplantae</taxon>
        <taxon>Chlorophyta</taxon>
        <taxon>core chlorophytes</taxon>
        <taxon>Trebouxiophyceae</taxon>
        <taxon>Trebouxiales</taxon>
        <taxon>Trebouxiaceae</taxon>
        <taxon>Myrmecia</taxon>
    </lineage>
</organism>
<evidence type="ECO:0000313" key="1">
    <source>
        <dbReference type="EMBL" id="KAK9830145.1"/>
    </source>
</evidence>
<dbReference type="AlphaFoldDB" id="A0AAW1R818"/>
<keyword evidence="2" id="KW-1185">Reference proteome</keyword>
<name>A0AAW1R818_9CHLO</name>
<reference evidence="1 2" key="1">
    <citation type="journal article" date="2024" name="Nat. Commun.">
        <title>Phylogenomics reveals the evolutionary origins of lichenization in chlorophyte algae.</title>
        <authorList>
            <person name="Puginier C."/>
            <person name="Libourel C."/>
            <person name="Otte J."/>
            <person name="Skaloud P."/>
            <person name="Haon M."/>
            <person name="Grisel S."/>
            <person name="Petersen M."/>
            <person name="Berrin J.G."/>
            <person name="Delaux P.M."/>
            <person name="Dal Grande F."/>
            <person name="Keller J."/>
        </authorList>
    </citation>
    <scope>NUCLEOTIDE SEQUENCE [LARGE SCALE GENOMIC DNA]</scope>
    <source>
        <strain evidence="1 2">SAG 2043</strain>
    </source>
</reference>
<accession>A0AAW1R818</accession>
<sequence>MPAPPPPVAVGERIQVRWSVLNPEDGSSRTRWWGAVLLASDDSQVTWTLRYDAFEDFEEEDAQVVFLPEGRIQTVGQEDLLRWRKEGQKGEEASSGADEDEIVALTELAEDQREFERELGCSLDQATFQTMQERLTPAERLHVAAGFRDFTDHIMTRLRERVEASGAQPFTVSAADVQDMLSSLARPQAGGTWGQ</sequence>